<dbReference type="SUPFAM" id="SSF52540">
    <property type="entry name" value="P-loop containing nucleoside triphosphate hydrolases"/>
    <property type="match status" value="1"/>
</dbReference>
<dbReference type="InterPro" id="IPR030381">
    <property type="entry name" value="G_DYNAMIN_dom"/>
</dbReference>
<dbReference type="EMBL" id="PXOA01000064">
    <property type="protein sequence ID" value="RFU81135.1"/>
    <property type="molecule type" value="Genomic_DNA"/>
</dbReference>
<dbReference type="CDD" id="cd08771">
    <property type="entry name" value="DLP_1"/>
    <property type="match status" value="1"/>
</dbReference>
<accession>A0A395NYG3</accession>
<feature type="compositionally biased region" description="Polar residues" evidence="5">
    <location>
        <begin position="787"/>
        <end position="799"/>
    </location>
</feature>
<feature type="compositionally biased region" description="Polar residues" evidence="5">
    <location>
        <begin position="1207"/>
        <end position="1222"/>
    </location>
</feature>
<dbReference type="PANTHER" id="PTHR11566">
    <property type="entry name" value="DYNAMIN"/>
    <property type="match status" value="1"/>
</dbReference>
<comment type="subcellular location">
    <subcellularLocation>
        <location evidence="1">Nucleus</location>
        <location evidence="1">Nuclear pore complex</location>
    </subcellularLocation>
</comment>
<evidence type="ECO:0000256" key="5">
    <source>
        <dbReference type="SAM" id="MobiDB-lite"/>
    </source>
</evidence>
<dbReference type="Gene3D" id="3.40.50.300">
    <property type="entry name" value="P-loop containing nucleotide triphosphate hydrolases"/>
    <property type="match status" value="1"/>
</dbReference>
<name>A0A395NYG3_TRIAR</name>
<keyword evidence="3" id="KW-0539">Nucleus</keyword>
<sequence>MGDASRSPALDPATAEQLNNAETRRLLDTIDSLRDLRIGGIVDLPQIIVVGDQCSGKSSVLEAISRVHFPVSDGICTRFPTELVLRRAPKESTDLRIRFADESRAQSSTPFQESGFHRSELPAIINRAKEHMGLGDGKTTGFSRDVLRVEIAGPDIPSLTLVDLPGIFHSGVSSQPQEWKPVVDDMVESYMRQRSSIVLMVVSADISLSKHAILDMAARFDVARERTIGVITKVDLCPGANLEGEYLKLARGEEPNHQLRLGWHILRNRGPKEPAVDFDHRDIEEERFLKQGAWSSLPLGSRGVDSLRKNLGATLLKHIKDSLPELIRDINDNLQNRQKRLAKLGTTRTNPNEMRDYLLNISTSFHRLAEHAVEGRYNDSFFASPTVQETSKIKFRKLRALLRNLNRAFDITMRTKGARYNIEWEQEQEGTDARRGAEAEEQLAAGVADVPDYLQPFLKLYDFPDPIPKSESLVNARIERIASASQGVEFPGLPNSDLIMQLFRDQSAPWRRIAECHLDIVLERTRLFVYHLFDYVLEDDKRTRDAILAECVDPSFDFITETLQSKLSEILRPFTSGHGLPLDWEFRSGLSKRKISRMTTQIVNLLNQRDSVTYNTSSYQILKHEDVENIILEANSATVTDFGTDTVIDMMLTHYDMSLRTFTDNVIHLVVENCLISNLPDIFSTKVVTQMNDDLLKRLAEESAEVKSERSQLIDEIEKLRLGLQNCQRSRPRDFSDNFIELAPRRDAPRKPKIRVKLPFVQYAKTAQAGSPFTQLTSTKIDFTTGLKQEQDNSPSNEKAPSVAVNGGTSLKSDDEKITIQSEPGTIFGSSKVNQSVSTDSGKTSPATIAESSKNNQTPAAGSSSNGNPPASGSLFGSAASQMSTVKSSIFGGTTTAAATTTPVTAFGSVPASQAPKASAFGSTTGTTVPAFGSVPSAFGQASTSQPPVKPSFGSTTASATTATAFGSVPAPKPSAFGSTASTVTGPAFGSVTAAKPSAFGSTTTPTVTGPAFGSTTASKPTVWSSAATAAATPAFGSTPAKPLAFGSAVSSTVAAPAFGSTTTTQPPASNISVFGGTVTSKPTSDAPKSLFGSSKTTSTTPDPPSSSTGGGFFGGGSTASSTTPKPPSGSTGGLFGKPMTTTSTTPDPPSKSTSGLFGGGSTTASTVPNPPLSSTGGGLFGAGSTASSTTPKPPSGSTGGLFGKPATTNCVAENTPASSTRGLFGSPAATDASSPTPQPRGLFGSPKSPSPQPSIGTSSI</sequence>
<evidence type="ECO:0000259" key="7">
    <source>
        <dbReference type="PROSITE" id="PS51718"/>
    </source>
</evidence>
<feature type="compositionally biased region" description="Polar residues" evidence="5">
    <location>
        <begin position="1060"/>
        <end position="1084"/>
    </location>
</feature>
<keyword evidence="3" id="KW-0906">Nuclear pore complex</keyword>
<dbReference type="InterPro" id="IPR020850">
    <property type="entry name" value="GED_dom"/>
</dbReference>
<dbReference type="PROSITE" id="PS51718">
    <property type="entry name" value="G_DYNAMIN_2"/>
    <property type="match status" value="1"/>
</dbReference>
<dbReference type="InterPro" id="IPR027417">
    <property type="entry name" value="P-loop_NTPase"/>
</dbReference>
<gene>
    <name evidence="8" type="ORF">TARUN_1044</name>
</gene>
<dbReference type="PROSITE" id="PS51388">
    <property type="entry name" value="GED"/>
    <property type="match status" value="1"/>
</dbReference>
<dbReference type="GO" id="GO:0005739">
    <property type="term" value="C:mitochondrion"/>
    <property type="evidence" value="ECO:0007669"/>
    <property type="project" value="TreeGrafter"/>
</dbReference>
<dbReference type="GO" id="GO:0048312">
    <property type="term" value="P:intracellular distribution of mitochondria"/>
    <property type="evidence" value="ECO:0007669"/>
    <property type="project" value="TreeGrafter"/>
</dbReference>
<evidence type="ECO:0000256" key="4">
    <source>
        <dbReference type="ARBA" id="ARBA00023134"/>
    </source>
</evidence>
<keyword evidence="3" id="KW-0813">Transport</keyword>
<feature type="region of interest" description="Disordered" evidence="5">
    <location>
        <begin position="787"/>
        <end position="877"/>
    </location>
</feature>
<dbReference type="InterPro" id="IPR000375">
    <property type="entry name" value="Dynamin_stalk"/>
</dbReference>
<feature type="region of interest" description="Disordered" evidence="5">
    <location>
        <begin position="1060"/>
        <end position="1261"/>
    </location>
</feature>
<dbReference type="GO" id="GO:0016020">
    <property type="term" value="C:membrane"/>
    <property type="evidence" value="ECO:0007669"/>
    <property type="project" value="TreeGrafter"/>
</dbReference>
<feature type="compositionally biased region" description="Gly residues" evidence="5">
    <location>
        <begin position="1109"/>
        <end position="1118"/>
    </location>
</feature>
<dbReference type="InterPro" id="IPR001401">
    <property type="entry name" value="Dynamin_GTPase"/>
</dbReference>
<feature type="domain" description="GED" evidence="6">
    <location>
        <begin position="644"/>
        <end position="735"/>
    </location>
</feature>
<feature type="compositionally biased region" description="Low complexity" evidence="5">
    <location>
        <begin position="859"/>
        <end position="874"/>
    </location>
</feature>
<dbReference type="PANTHER" id="PTHR11566:SF149">
    <property type="entry name" value="GTPASE, PUTATIVE (AFU_ORTHOLOGUE AFUA_6G11890)-RELATED"/>
    <property type="match status" value="1"/>
</dbReference>
<dbReference type="Proteomes" id="UP000266272">
    <property type="component" value="Unassembled WGS sequence"/>
</dbReference>
<dbReference type="PRINTS" id="PR00195">
    <property type="entry name" value="DYNAMIN"/>
</dbReference>
<keyword evidence="3" id="KW-0811">Translocation</keyword>
<dbReference type="Pfam" id="PF13634">
    <property type="entry name" value="Nucleoporin_FG"/>
    <property type="match status" value="3"/>
</dbReference>
<feature type="compositionally biased region" description="Polar residues" evidence="5">
    <location>
        <begin position="819"/>
        <end position="858"/>
    </location>
</feature>
<protein>
    <submittedName>
        <fullName evidence="8">Interferon-induced gtp-binding mx3</fullName>
    </submittedName>
</protein>
<evidence type="ECO:0000259" key="6">
    <source>
        <dbReference type="PROSITE" id="PS51388"/>
    </source>
</evidence>
<evidence type="ECO:0000256" key="2">
    <source>
        <dbReference type="ARBA" id="ARBA00022741"/>
    </source>
</evidence>
<keyword evidence="4" id="KW-0342">GTP-binding</keyword>
<dbReference type="GO" id="GO:0006897">
    <property type="term" value="P:endocytosis"/>
    <property type="evidence" value="ECO:0007669"/>
    <property type="project" value="TreeGrafter"/>
</dbReference>
<dbReference type="GO" id="GO:0005525">
    <property type="term" value="F:GTP binding"/>
    <property type="evidence" value="ECO:0007669"/>
    <property type="project" value="InterPro"/>
</dbReference>
<evidence type="ECO:0000256" key="1">
    <source>
        <dbReference type="ARBA" id="ARBA00004567"/>
    </source>
</evidence>
<dbReference type="GO" id="GO:0008017">
    <property type="term" value="F:microtubule binding"/>
    <property type="evidence" value="ECO:0007669"/>
    <property type="project" value="TreeGrafter"/>
</dbReference>
<evidence type="ECO:0000256" key="3">
    <source>
        <dbReference type="ARBA" id="ARBA00023132"/>
    </source>
</evidence>
<evidence type="ECO:0000313" key="8">
    <source>
        <dbReference type="EMBL" id="RFU81135.1"/>
    </source>
</evidence>
<organism evidence="8 9">
    <name type="scientific">Trichoderma arundinaceum</name>
    <dbReference type="NCBI Taxonomy" id="490622"/>
    <lineage>
        <taxon>Eukaryota</taxon>
        <taxon>Fungi</taxon>
        <taxon>Dikarya</taxon>
        <taxon>Ascomycota</taxon>
        <taxon>Pezizomycotina</taxon>
        <taxon>Sordariomycetes</taxon>
        <taxon>Hypocreomycetidae</taxon>
        <taxon>Hypocreales</taxon>
        <taxon>Hypocreaceae</taxon>
        <taxon>Trichoderma</taxon>
    </lineage>
</organism>
<keyword evidence="3" id="KW-0653">Protein transport</keyword>
<keyword evidence="2" id="KW-0547">Nucleotide-binding</keyword>
<evidence type="ECO:0000313" key="9">
    <source>
        <dbReference type="Proteomes" id="UP000266272"/>
    </source>
</evidence>
<comment type="caution">
    <text evidence="8">The sequence shown here is derived from an EMBL/GenBank/DDBJ whole genome shotgun (WGS) entry which is preliminary data.</text>
</comment>
<keyword evidence="9" id="KW-1185">Reference proteome</keyword>
<dbReference type="Pfam" id="PF00350">
    <property type="entry name" value="Dynamin_N"/>
    <property type="match status" value="1"/>
</dbReference>
<reference evidence="8 9" key="1">
    <citation type="journal article" date="2018" name="PLoS Pathog.">
        <title>Evolution of structural diversity of trichothecenes, a family of toxins produced by plant pathogenic and entomopathogenic fungi.</title>
        <authorList>
            <person name="Proctor R.H."/>
            <person name="McCormick S.P."/>
            <person name="Kim H.S."/>
            <person name="Cardoza R.E."/>
            <person name="Stanley A.M."/>
            <person name="Lindo L."/>
            <person name="Kelly A."/>
            <person name="Brown D.W."/>
            <person name="Lee T."/>
            <person name="Vaughan M.M."/>
            <person name="Alexander N.J."/>
            <person name="Busman M."/>
            <person name="Gutierrez S."/>
        </authorList>
    </citation>
    <scope>NUCLEOTIDE SEQUENCE [LARGE SCALE GENOMIC DNA]</scope>
    <source>
        <strain evidence="8 9">IBT 40837</strain>
    </source>
</reference>
<dbReference type="STRING" id="490622.A0A395NYG3"/>
<dbReference type="GO" id="GO:0005643">
    <property type="term" value="C:nuclear pore"/>
    <property type="evidence" value="ECO:0007669"/>
    <property type="project" value="UniProtKB-SubCell"/>
</dbReference>
<keyword evidence="3" id="KW-0509">mRNA transport</keyword>
<dbReference type="OrthoDB" id="415706at2759"/>
<dbReference type="AlphaFoldDB" id="A0A395NYG3"/>
<dbReference type="GO" id="GO:0000266">
    <property type="term" value="P:mitochondrial fission"/>
    <property type="evidence" value="ECO:0007669"/>
    <property type="project" value="TreeGrafter"/>
</dbReference>
<dbReference type="InterPro" id="IPR045063">
    <property type="entry name" value="Dynamin_N"/>
</dbReference>
<dbReference type="GO" id="GO:0003924">
    <property type="term" value="F:GTPase activity"/>
    <property type="evidence" value="ECO:0007669"/>
    <property type="project" value="InterPro"/>
</dbReference>
<dbReference type="GO" id="GO:0005874">
    <property type="term" value="C:microtubule"/>
    <property type="evidence" value="ECO:0007669"/>
    <property type="project" value="TreeGrafter"/>
</dbReference>
<dbReference type="SMART" id="SM00053">
    <property type="entry name" value="DYNc"/>
    <property type="match status" value="1"/>
</dbReference>
<feature type="compositionally biased region" description="Low complexity" evidence="5">
    <location>
        <begin position="1139"/>
        <end position="1156"/>
    </location>
</feature>
<proteinExistence type="predicted"/>
<dbReference type="Pfam" id="PF01031">
    <property type="entry name" value="Dynamin_M"/>
    <property type="match status" value="1"/>
</dbReference>
<feature type="domain" description="Dynamin-type G" evidence="7">
    <location>
        <begin position="41"/>
        <end position="324"/>
    </location>
</feature>
<dbReference type="GO" id="GO:0016559">
    <property type="term" value="P:peroxisome fission"/>
    <property type="evidence" value="ECO:0007669"/>
    <property type="project" value="TreeGrafter"/>
</dbReference>
<dbReference type="InterPro" id="IPR025574">
    <property type="entry name" value="Nucleoporin_FG_rpt"/>
</dbReference>
<dbReference type="InterPro" id="IPR022812">
    <property type="entry name" value="Dynamin"/>
</dbReference>